<gene>
    <name evidence="6" type="primary">ubiA</name>
    <name evidence="6" type="ORF">ABH15_11405</name>
</gene>
<evidence type="ECO:0000256" key="3">
    <source>
        <dbReference type="ARBA" id="ARBA00022989"/>
    </source>
</evidence>
<dbReference type="Gene3D" id="1.10.357.140">
    <property type="entry name" value="UbiA prenyltransferase"/>
    <property type="match status" value="1"/>
</dbReference>
<dbReference type="InterPro" id="IPR050475">
    <property type="entry name" value="Prenyltransferase_related"/>
</dbReference>
<protein>
    <submittedName>
        <fullName evidence="6">Prenyltransferase</fullName>
    </submittedName>
</protein>
<evidence type="ECO:0000256" key="2">
    <source>
        <dbReference type="ARBA" id="ARBA00022692"/>
    </source>
</evidence>
<dbReference type="PANTHER" id="PTHR42723:SF1">
    <property type="entry name" value="CHLOROPHYLL SYNTHASE, CHLOROPLASTIC"/>
    <property type="match status" value="1"/>
</dbReference>
<comment type="subcellular location">
    <subcellularLocation>
        <location evidence="1">Cell membrane</location>
        <topology evidence="1">Multi-pass membrane protein</topology>
    </subcellularLocation>
</comment>
<feature type="transmembrane region" description="Helical" evidence="5">
    <location>
        <begin position="97"/>
        <end position="116"/>
    </location>
</feature>
<reference evidence="6 7" key="1">
    <citation type="journal article" date="2015" name="Int. J. Syst. Evol. Microbiol.">
        <title>Methanoculleus taiwanensis sp. nov., a methanogen isolated from deep marine sediment at the deformation front area near Taiwan.</title>
        <authorList>
            <person name="Weng C.Y."/>
            <person name="Chen S.C."/>
            <person name="Lai M.C."/>
            <person name="Wu S.Y."/>
            <person name="Lin S."/>
            <person name="Yang T.F."/>
            <person name="Chen P.C."/>
        </authorList>
    </citation>
    <scope>NUCLEOTIDE SEQUENCE [LARGE SCALE GENOMIC DNA]</scope>
    <source>
        <strain evidence="6 7">CYW4</strain>
    </source>
</reference>
<dbReference type="OrthoDB" id="131615at2157"/>
<organism evidence="6 7">
    <name type="scientific">Methanoculleus taiwanensis</name>
    <dbReference type="NCBI Taxonomy" id="1550565"/>
    <lineage>
        <taxon>Archaea</taxon>
        <taxon>Methanobacteriati</taxon>
        <taxon>Methanobacteriota</taxon>
        <taxon>Stenosarchaea group</taxon>
        <taxon>Methanomicrobia</taxon>
        <taxon>Methanomicrobiales</taxon>
        <taxon>Methanomicrobiaceae</taxon>
        <taxon>Methanoculleus</taxon>
    </lineage>
</organism>
<evidence type="ECO:0000256" key="1">
    <source>
        <dbReference type="ARBA" id="ARBA00004651"/>
    </source>
</evidence>
<evidence type="ECO:0000256" key="5">
    <source>
        <dbReference type="SAM" id="Phobius"/>
    </source>
</evidence>
<evidence type="ECO:0000256" key="4">
    <source>
        <dbReference type="ARBA" id="ARBA00023136"/>
    </source>
</evidence>
<dbReference type="AlphaFoldDB" id="A0A498H120"/>
<keyword evidence="7" id="KW-1185">Reference proteome</keyword>
<feature type="transmembrane region" description="Helical" evidence="5">
    <location>
        <begin position="218"/>
        <end position="238"/>
    </location>
</feature>
<accession>A0A498H120</accession>
<feature type="transmembrane region" description="Helical" evidence="5">
    <location>
        <begin position="37"/>
        <end position="59"/>
    </location>
</feature>
<sequence>MQTLRALGDLTRAHFIVIWPLLFCSGLLLALDTYGGFSFRTLILAAFIGLFGFEAGLVLNDYIDRNLDRRDVDGTLTRYWRPFHERPLPSGKITSEAALRLFLLLAAAAAVLIAFLPYPHSLYVAGIMAYSYAAESFYQVKKRDQTVPIAQVLGRTDFALFPVAGYLVAGSPDTTALLYFLFFYPWTLAHLAVNDLADITNDRAKGMATIPVLYGMSGAARWVLLFTVAHGLLAVIFAWALGPIAAGGFALGFTLLILANYRILSGKTAGAAMRALPLFHASLLIYIVAIITAAVVP</sequence>
<keyword evidence="3 5" id="KW-1133">Transmembrane helix</keyword>
<feature type="transmembrane region" description="Helical" evidence="5">
    <location>
        <begin position="244"/>
        <end position="264"/>
    </location>
</feature>
<dbReference type="GO" id="GO:0005886">
    <property type="term" value="C:plasma membrane"/>
    <property type="evidence" value="ECO:0007669"/>
    <property type="project" value="UniProtKB-SubCell"/>
</dbReference>
<feature type="transmembrane region" description="Helical" evidence="5">
    <location>
        <begin position="12"/>
        <end position="31"/>
    </location>
</feature>
<feature type="transmembrane region" description="Helical" evidence="5">
    <location>
        <begin position="276"/>
        <end position="296"/>
    </location>
</feature>
<dbReference type="PANTHER" id="PTHR42723">
    <property type="entry name" value="CHLOROPHYLL SYNTHASE"/>
    <property type="match status" value="1"/>
</dbReference>
<evidence type="ECO:0000313" key="7">
    <source>
        <dbReference type="Proteomes" id="UP000290932"/>
    </source>
</evidence>
<dbReference type="EMBL" id="LHQS01000003">
    <property type="protein sequence ID" value="RXE55556.1"/>
    <property type="molecule type" value="Genomic_DNA"/>
</dbReference>
<evidence type="ECO:0000313" key="6">
    <source>
        <dbReference type="EMBL" id="RXE55556.1"/>
    </source>
</evidence>
<dbReference type="Proteomes" id="UP000290932">
    <property type="component" value="Unassembled WGS sequence"/>
</dbReference>
<feature type="transmembrane region" description="Helical" evidence="5">
    <location>
        <begin position="176"/>
        <end position="197"/>
    </location>
</feature>
<dbReference type="NCBIfam" id="NF009511">
    <property type="entry name" value="PRK12871.1"/>
    <property type="match status" value="1"/>
</dbReference>
<keyword evidence="4 5" id="KW-0472">Membrane</keyword>
<dbReference type="InterPro" id="IPR000537">
    <property type="entry name" value="UbiA_prenyltransferase"/>
</dbReference>
<proteinExistence type="predicted"/>
<comment type="caution">
    <text evidence="6">The sequence shown here is derived from an EMBL/GenBank/DDBJ whole genome shotgun (WGS) entry which is preliminary data.</text>
</comment>
<dbReference type="Pfam" id="PF01040">
    <property type="entry name" value="UbiA"/>
    <property type="match status" value="1"/>
</dbReference>
<name>A0A498H120_9EURY</name>
<keyword evidence="6" id="KW-0808">Transferase</keyword>
<dbReference type="GO" id="GO:0016765">
    <property type="term" value="F:transferase activity, transferring alkyl or aryl (other than methyl) groups"/>
    <property type="evidence" value="ECO:0007669"/>
    <property type="project" value="InterPro"/>
</dbReference>
<dbReference type="InterPro" id="IPR044878">
    <property type="entry name" value="UbiA_sf"/>
</dbReference>
<keyword evidence="2 5" id="KW-0812">Transmembrane</keyword>